<dbReference type="CDD" id="cd02541">
    <property type="entry name" value="UGPase_prokaryotic"/>
    <property type="match status" value="1"/>
</dbReference>
<evidence type="ECO:0000313" key="13">
    <source>
        <dbReference type="Proteomes" id="UP000242999"/>
    </source>
</evidence>
<dbReference type="EC" id="2.7.7.9" evidence="2"/>
<organism evidence="12 13">
    <name type="scientific">Allopseudospirillum japonicum</name>
    <dbReference type="NCBI Taxonomy" id="64971"/>
    <lineage>
        <taxon>Bacteria</taxon>
        <taxon>Pseudomonadati</taxon>
        <taxon>Pseudomonadota</taxon>
        <taxon>Gammaproteobacteria</taxon>
        <taxon>Oceanospirillales</taxon>
        <taxon>Oceanospirillaceae</taxon>
        <taxon>Allopseudospirillum</taxon>
    </lineage>
</organism>
<name>A0A1H6T9Y1_9GAMM</name>
<dbReference type="PANTHER" id="PTHR43197:SF1">
    <property type="entry name" value="UTP--GLUCOSE-1-PHOSPHATE URIDYLYLTRANSFERASE"/>
    <property type="match status" value="1"/>
</dbReference>
<dbReference type="GO" id="GO:0006011">
    <property type="term" value="P:UDP-alpha-D-glucose metabolic process"/>
    <property type="evidence" value="ECO:0007669"/>
    <property type="project" value="InterPro"/>
</dbReference>
<evidence type="ECO:0000256" key="6">
    <source>
        <dbReference type="ARBA" id="ARBA00031455"/>
    </source>
</evidence>
<sequence>MPTHIKTGVIPVAGLGTRLLPATKAIPKEMVTLVDRPAIQYVVEEAAQAGLQRLVLVTRTGKEAIADHFDTHYELEHTLAARNKQTLLEAVQAVKPADMQIICVRQPQAQGLGHAILCAQEVIGQEEEAFAVLLPDMLIDSRAYQHALTPYKNDLAAMLAAYQATQQGQIMLMPVAQDQVQKYGIAALAAGKQQLAAGEYAPLSQLVEKPQPEQAPSQLAVVGRYILPRILFSYLAQTPVGAGNEIQLTDALAALLQDHKLSAYCMHGQVHDCGDPMGFLQANVHYGCQHPVWGKAFSAYLQQYLASTHLL</sequence>
<dbReference type="AlphaFoldDB" id="A0A1H6T9Y1"/>
<comment type="catalytic activity">
    <reaction evidence="10">
        <text>alpha-D-glucose 1-phosphate + UTP + H(+) = UDP-alpha-D-glucose + diphosphate</text>
        <dbReference type="Rhea" id="RHEA:19889"/>
        <dbReference type="ChEBI" id="CHEBI:15378"/>
        <dbReference type="ChEBI" id="CHEBI:33019"/>
        <dbReference type="ChEBI" id="CHEBI:46398"/>
        <dbReference type="ChEBI" id="CHEBI:58601"/>
        <dbReference type="ChEBI" id="CHEBI:58885"/>
        <dbReference type="EC" id="2.7.7.9"/>
    </reaction>
</comment>
<evidence type="ECO:0000256" key="8">
    <source>
        <dbReference type="ARBA" id="ARBA00032341"/>
    </source>
</evidence>
<dbReference type="InterPro" id="IPR029044">
    <property type="entry name" value="Nucleotide-diphossugar_trans"/>
</dbReference>
<protein>
    <recommendedName>
        <fullName evidence="3">UTP--glucose-1-phosphate uridylyltransferase</fullName>
        <ecNumber evidence="2">2.7.7.9</ecNumber>
    </recommendedName>
    <alternativeName>
        <fullName evidence="6">Alpha-D-glucosyl-1-phosphate uridylyltransferase</fullName>
    </alternativeName>
    <alternativeName>
        <fullName evidence="7">UDP-glucose pyrophosphorylase</fullName>
    </alternativeName>
    <alternativeName>
        <fullName evidence="8">Uridine diphosphoglucose pyrophosphorylase</fullName>
    </alternativeName>
</protein>
<evidence type="ECO:0000313" key="12">
    <source>
        <dbReference type="EMBL" id="SEI74954.1"/>
    </source>
</evidence>
<dbReference type="Pfam" id="PF00483">
    <property type="entry name" value="NTP_transferase"/>
    <property type="match status" value="1"/>
</dbReference>
<dbReference type="STRING" id="64971.SAMN05421831_10945"/>
<dbReference type="InterPro" id="IPR005835">
    <property type="entry name" value="NTP_transferase_dom"/>
</dbReference>
<comment type="similarity">
    <text evidence="1">Belongs to the UDPGP type 2 family.</text>
</comment>
<keyword evidence="5 12" id="KW-0548">Nucleotidyltransferase</keyword>
<reference evidence="13" key="1">
    <citation type="submission" date="2016-10" db="EMBL/GenBank/DDBJ databases">
        <authorList>
            <person name="Varghese N."/>
            <person name="Submissions S."/>
        </authorList>
    </citation>
    <scope>NUCLEOTIDE SEQUENCE [LARGE SCALE GENOMIC DNA]</scope>
    <source>
        <strain evidence="13">DSM 7165</strain>
    </source>
</reference>
<feature type="domain" description="Nucleotidyl transferase" evidence="11">
    <location>
        <begin position="8"/>
        <end position="286"/>
    </location>
</feature>
<keyword evidence="13" id="KW-1185">Reference proteome</keyword>
<dbReference type="Proteomes" id="UP000242999">
    <property type="component" value="Unassembled WGS sequence"/>
</dbReference>
<dbReference type="SUPFAM" id="SSF53448">
    <property type="entry name" value="Nucleotide-diphospho-sugar transferases"/>
    <property type="match status" value="1"/>
</dbReference>
<dbReference type="GO" id="GO:0003983">
    <property type="term" value="F:UTP:glucose-1-phosphate uridylyltransferase activity"/>
    <property type="evidence" value="ECO:0007669"/>
    <property type="project" value="UniProtKB-EC"/>
</dbReference>
<evidence type="ECO:0000259" key="11">
    <source>
        <dbReference type="Pfam" id="PF00483"/>
    </source>
</evidence>
<evidence type="ECO:0000256" key="2">
    <source>
        <dbReference type="ARBA" id="ARBA00012415"/>
    </source>
</evidence>
<dbReference type="OrthoDB" id="9803306at2"/>
<keyword evidence="4 12" id="KW-0808">Transferase</keyword>
<evidence type="ECO:0000256" key="4">
    <source>
        <dbReference type="ARBA" id="ARBA00022679"/>
    </source>
</evidence>
<proteinExistence type="inferred from homology"/>
<evidence type="ECO:0000256" key="3">
    <source>
        <dbReference type="ARBA" id="ARBA00019048"/>
    </source>
</evidence>
<dbReference type="Gene3D" id="3.90.550.10">
    <property type="entry name" value="Spore Coat Polysaccharide Biosynthesis Protein SpsA, Chain A"/>
    <property type="match status" value="1"/>
</dbReference>
<evidence type="ECO:0000256" key="7">
    <source>
        <dbReference type="ARBA" id="ARBA00031959"/>
    </source>
</evidence>
<dbReference type="RefSeq" id="WP_093310551.1">
    <property type="nucleotide sequence ID" value="NZ_FNYH01000009.1"/>
</dbReference>
<dbReference type="InterPro" id="IPR005771">
    <property type="entry name" value="GalU_uridylyltTrfase_bac/arc"/>
</dbReference>
<dbReference type="PANTHER" id="PTHR43197">
    <property type="entry name" value="UTP--GLUCOSE-1-PHOSPHATE URIDYLYLTRANSFERASE"/>
    <property type="match status" value="1"/>
</dbReference>
<evidence type="ECO:0000256" key="1">
    <source>
        <dbReference type="ARBA" id="ARBA00006890"/>
    </source>
</evidence>
<evidence type="ECO:0000256" key="5">
    <source>
        <dbReference type="ARBA" id="ARBA00022695"/>
    </source>
</evidence>
<comment type="function">
    <text evidence="9">May play a role in stationary phase survival.</text>
</comment>
<gene>
    <name evidence="12" type="ORF">SAMN05421831_10945</name>
</gene>
<dbReference type="EMBL" id="FNYH01000009">
    <property type="protein sequence ID" value="SEI74954.1"/>
    <property type="molecule type" value="Genomic_DNA"/>
</dbReference>
<accession>A0A1H6T9Y1</accession>
<evidence type="ECO:0000256" key="10">
    <source>
        <dbReference type="ARBA" id="ARBA00048128"/>
    </source>
</evidence>
<evidence type="ECO:0000256" key="9">
    <source>
        <dbReference type="ARBA" id="ARBA00037294"/>
    </source>
</evidence>